<dbReference type="PROSITE" id="PS50983">
    <property type="entry name" value="FE_B12_PBP"/>
    <property type="match status" value="1"/>
</dbReference>
<dbReference type="SUPFAM" id="SSF53807">
    <property type="entry name" value="Helical backbone' metal receptor"/>
    <property type="match status" value="1"/>
</dbReference>
<evidence type="ECO:0000256" key="1">
    <source>
        <dbReference type="ARBA" id="ARBA00022729"/>
    </source>
</evidence>
<name>A0A1W9I524_9HYPH</name>
<organism evidence="3 4">
    <name type="scientific">Candidatus Raskinella chloraquaticus</name>
    <dbReference type="NCBI Taxonomy" id="1951219"/>
    <lineage>
        <taxon>Bacteria</taxon>
        <taxon>Pseudomonadati</taxon>
        <taxon>Pseudomonadota</taxon>
        <taxon>Alphaproteobacteria</taxon>
        <taxon>Hyphomicrobiales</taxon>
        <taxon>Phreatobacteraceae</taxon>
        <taxon>Candidatus Raskinella</taxon>
    </lineage>
</organism>
<dbReference type="Pfam" id="PF01497">
    <property type="entry name" value="Peripla_BP_2"/>
    <property type="match status" value="1"/>
</dbReference>
<dbReference type="RefSeq" id="WP_376800645.1">
    <property type="nucleotide sequence ID" value="NZ_DBNB01000011.1"/>
</dbReference>
<accession>A0A1W9I524</accession>
<dbReference type="AlphaFoldDB" id="A0A1W9I524"/>
<evidence type="ECO:0000313" key="3">
    <source>
        <dbReference type="EMBL" id="OQW54765.1"/>
    </source>
</evidence>
<gene>
    <name evidence="3" type="ORF">A4S15_04000</name>
</gene>
<dbReference type="InterPro" id="IPR002491">
    <property type="entry name" value="ABC_transptr_periplasmic_BD"/>
</dbReference>
<dbReference type="PANTHER" id="PTHR30535">
    <property type="entry name" value="VITAMIN B12-BINDING PROTEIN"/>
    <property type="match status" value="1"/>
</dbReference>
<dbReference type="Gene3D" id="3.40.50.1980">
    <property type="entry name" value="Nitrogenase molybdenum iron protein domain"/>
    <property type="match status" value="2"/>
</dbReference>
<dbReference type="NCBIfam" id="NF038402">
    <property type="entry name" value="TroA_like"/>
    <property type="match status" value="1"/>
</dbReference>
<keyword evidence="1" id="KW-0732">Signal</keyword>
<dbReference type="Proteomes" id="UP000192872">
    <property type="component" value="Unassembled WGS sequence"/>
</dbReference>
<dbReference type="EMBL" id="LWDL01000001">
    <property type="protein sequence ID" value="OQW54765.1"/>
    <property type="molecule type" value="Genomic_DNA"/>
</dbReference>
<dbReference type="STRING" id="1827387.A4S15_04000"/>
<reference evidence="3 4" key="1">
    <citation type="journal article" date="2017" name="Water Res.">
        <title>Comammox in drinking water systems.</title>
        <authorList>
            <person name="Wang Y."/>
            <person name="Ma L."/>
            <person name="Mao Y."/>
            <person name="Jiang X."/>
            <person name="Xia Y."/>
            <person name="Yu K."/>
            <person name="Li B."/>
            <person name="Zhang T."/>
        </authorList>
    </citation>
    <scope>NUCLEOTIDE SEQUENCE [LARGE SCALE GENOMIC DNA]</scope>
    <source>
        <strain evidence="3">SG_bin8</strain>
    </source>
</reference>
<dbReference type="InterPro" id="IPR050902">
    <property type="entry name" value="ABC_Transporter_SBP"/>
</dbReference>
<comment type="caution">
    <text evidence="3">The sequence shown here is derived from an EMBL/GenBank/DDBJ whole genome shotgun (WGS) entry which is preliminary data.</text>
</comment>
<dbReference type="InterPro" id="IPR054828">
    <property type="entry name" value="Vit_B12_bind_prot"/>
</dbReference>
<evidence type="ECO:0000313" key="4">
    <source>
        <dbReference type="Proteomes" id="UP000192872"/>
    </source>
</evidence>
<dbReference type="PANTHER" id="PTHR30535:SF35">
    <property type="entry name" value="PERIPLASMIC BINDING PROTEIN"/>
    <property type="match status" value="1"/>
</dbReference>
<protein>
    <recommendedName>
        <fullName evidence="2">Fe/B12 periplasmic-binding domain-containing protein</fullName>
    </recommendedName>
</protein>
<feature type="domain" description="Fe/B12 periplasmic-binding" evidence="2">
    <location>
        <begin position="21"/>
        <end position="264"/>
    </location>
</feature>
<sequence length="274" mass="30105">MVQTLVDQLGRRLTLAVPPRRIVSLCPSTTETLFALGAGDRVVGRTTYCRHPKEAIDTLPSIGGTKTVDEQRLRALKPDLILSVREENDEQQIDALSHDLPILILDPVDVASALNGIRLIGAALGREQDADELAEAIASAFRTLPRLDGYRAAYLIWRKPFMAAGAGTYINDVMAHLGLENAAPKTDRYPAVDAQALAANPPHFLFAASEPFPFADKHLPELQRLAPTARIVLVDGEMFGWHGVRMLKAARYFEQHVPLWNSALEQTSGKEDGR</sequence>
<evidence type="ECO:0000259" key="2">
    <source>
        <dbReference type="PROSITE" id="PS50983"/>
    </source>
</evidence>
<proteinExistence type="predicted"/>